<evidence type="ECO:0008006" key="4">
    <source>
        <dbReference type="Google" id="ProtNLM"/>
    </source>
</evidence>
<gene>
    <name evidence="2" type="ORF">NGB36_20110</name>
</gene>
<feature type="compositionally biased region" description="Low complexity" evidence="1">
    <location>
        <begin position="14"/>
        <end position="25"/>
    </location>
</feature>
<feature type="region of interest" description="Disordered" evidence="1">
    <location>
        <begin position="1"/>
        <end position="25"/>
    </location>
</feature>
<accession>A0ABT1PYT2</accession>
<proteinExistence type="predicted"/>
<evidence type="ECO:0000313" key="3">
    <source>
        <dbReference type="Proteomes" id="UP001057702"/>
    </source>
</evidence>
<keyword evidence="3" id="KW-1185">Reference proteome</keyword>
<evidence type="ECO:0000313" key="2">
    <source>
        <dbReference type="EMBL" id="MCQ4082844.1"/>
    </source>
</evidence>
<name>A0ABT1PYT2_9ACTN</name>
<dbReference type="EMBL" id="JANFNG010000016">
    <property type="protein sequence ID" value="MCQ4082844.1"/>
    <property type="molecule type" value="Genomic_DNA"/>
</dbReference>
<comment type="caution">
    <text evidence="2">The sequence shown here is derived from an EMBL/GenBank/DDBJ whole genome shotgun (WGS) entry which is preliminary data.</text>
</comment>
<reference evidence="2" key="1">
    <citation type="submission" date="2022-06" db="EMBL/GenBank/DDBJ databases">
        <title>Draft genome sequence of Streptomyces sp. RB6PN25 isolated from peat swamp forest in Thailand.</title>
        <authorList>
            <person name="Duangmal K."/>
            <person name="Klaysubun C."/>
        </authorList>
    </citation>
    <scope>NUCLEOTIDE SEQUENCE</scope>
    <source>
        <strain evidence="2">RB6PN25</strain>
    </source>
</reference>
<feature type="compositionally biased region" description="Polar residues" evidence="1">
    <location>
        <begin position="1"/>
        <end position="12"/>
    </location>
</feature>
<organism evidence="2 3">
    <name type="scientific">Streptomyces humicola</name>
    <dbReference type="NCBI Taxonomy" id="2953240"/>
    <lineage>
        <taxon>Bacteria</taxon>
        <taxon>Bacillati</taxon>
        <taxon>Actinomycetota</taxon>
        <taxon>Actinomycetes</taxon>
        <taxon>Kitasatosporales</taxon>
        <taxon>Streptomycetaceae</taxon>
        <taxon>Streptomyces</taxon>
    </lineage>
</organism>
<sequence>MTDTGPTGSGAYTPSAGSSAGSEASAPSGVFLAAGACAARIQTSGGVSFREVACNDRSAVAKVTVRRTRGDPGEPDCPDVTDFVLAVQGGRAKETPSPTGTGTGTGTGASDGYACMRNLRPPHPGDPGGGGGPNTIVGDCVYDAGHNEVKETACDGGGSNGHALQYKVVAIVTDRAGCPQTTALYIGVRKGEVGCARRL</sequence>
<evidence type="ECO:0000256" key="1">
    <source>
        <dbReference type="SAM" id="MobiDB-lite"/>
    </source>
</evidence>
<dbReference type="Proteomes" id="UP001057702">
    <property type="component" value="Unassembled WGS sequence"/>
</dbReference>
<protein>
    <recommendedName>
        <fullName evidence="4">Lipoprotein</fullName>
    </recommendedName>
</protein>
<dbReference type="RefSeq" id="WP_255921752.1">
    <property type="nucleotide sequence ID" value="NZ_JANFNG010000016.1"/>
</dbReference>